<dbReference type="Proteomes" id="UP000613177">
    <property type="component" value="Unassembled WGS sequence"/>
</dbReference>
<evidence type="ECO:0000313" key="2">
    <source>
        <dbReference type="Proteomes" id="UP000613177"/>
    </source>
</evidence>
<protein>
    <submittedName>
        <fullName evidence="1">Uncharacterized protein</fullName>
    </submittedName>
</protein>
<name>A0A8H7SPK9_9FUNG</name>
<proteinExistence type="predicted"/>
<accession>A0A8H7SPK9</accession>
<comment type="caution">
    <text evidence="1">The sequence shown here is derived from an EMBL/GenBank/DDBJ whole genome shotgun (WGS) entry which is preliminary data.</text>
</comment>
<dbReference type="EMBL" id="JAEPRE010000067">
    <property type="protein sequence ID" value="KAG2233860.1"/>
    <property type="molecule type" value="Genomic_DNA"/>
</dbReference>
<organism evidence="1 2">
    <name type="scientific">Thamnidium elegans</name>
    <dbReference type="NCBI Taxonomy" id="101142"/>
    <lineage>
        <taxon>Eukaryota</taxon>
        <taxon>Fungi</taxon>
        <taxon>Fungi incertae sedis</taxon>
        <taxon>Mucoromycota</taxon>
        <taxon>Mucoromycotina</taxon>
        <taxon>Mucoromycetes</taxon>
        <taxon>Mucorales</taxon>
        <taxon>Mucorineae</taxon>
        <taxon>Mucoraceae</taxon>
        <taxon>Thamnidium</taxon>
    </lineage>
</organism>
<evidence type="ECO:0000313" key="1">
    <source>
        <dbReference type="EMBL" id="KAG2233860.1"/>
    </source>
</evidence>
<reference evidence="1" key="1">
    <citation type="submission" date="2021-01" db="EMBL/GenBank/DDBJ databases">
        <title>Metabolic potential, ecology and presence of endohyphal bacteria is reflected in genomic diversity of Mucoromycotina.</title>
        <authorList>
            <person name="Muszewska A."/>
            <person name="Okrasinska A."/>
            <person name="Steczkiewicz K."/>
            <person name="Drgas O."/>
            <person name="Orlowska M."/>
            <person name="Perlinska-Lenart U."/>
            <person name="Aleksandrzak-Piekarczyk T."/>
            <person name="Szatraj K."/>
            <person name="Zielenkiewicz U."/>
            <person name="Pilsyk S."/>
            <person name="Malc E."/>
            <person name="Mieczkowski P."/>
            <person name="Kruszewska J.S."/>
            <person name="Biernat P."/>
            <person name="Pawlowska J."/>
        </authorList>
    </citation>
    <scope>NUCLEOTIDE SEQUENCE</scope>
    <source>
        <strain evidence="1">WA0000018081</strain>
    </source>
</reference>
<dbReference type="AlphaFoldDB" id="A0A8H7SPK9"/>
<gene>
    <name evidence="1" type="ORF">INT48_005201</name>
</gene>
<keyword evidence="2" id="KW-1185">Reference proteome</keyword>
<sequence>MSKYFKKSFPIIWWYTRNFPKETILQSAPISSKRAFLRNLPGNTVLTKDLAKKLRVPDFIATVEAREWKQEVSLVRSYFQHTDMPENTSKQLMTALNGTLHRIINNKDADAKLKNYTPAQNIISPHKLIIQASDLGVLKDYFDICIGTNQDKATEKTKQEFMVCMNEQNLYKSLKGVPEEKYFDLTQKN</sequence>